<name>A0ACA9PJT9_9GLOM</name>
<protein>
    <submittedName>
        <fullName evidence="1">4653_t:CDS:1</fullName>
    </submittedName>
</protein>
<dbReference type="EMBL" id="CAJVPU010027624">
    <property type="protein sequence ID" value="CAG8704369.1"/>
    <property type="molecule type" value="Genomic_DNA"/>
</dbReference>
<evidence type="ECO:0000313" key="1">
    <source>
        <dbReference type="EMBL" id="CAG8704369.1"/>
    </source>
</evidence>
<feature type="non-terminal residue" evidence="1">
    <location>
        <position position="96"/>
    </location>
</feature>
<evidence type="ECO:0000313" key="2">
    <source>
        <dbReference type="Proteomes" id="UP000789702"/>
    </source>
</evidence>
<comment type="caution">
    <text evidence="1">The sequence shown here is derived from an EMBL/GenBank/DDBJ whole genome shotgun (WGS) entry which is preliminary data.</text>
</comment>
<gene>
    <name evidence="1" type="ORF">DHETER_LOCUS11920</name>
</gene>
<organism evidence="1 2">
    <name type="scientific">Dentiscutata heterogama</name>
    <dbReference type="NCBI Taxonomy" id="1316150"/>
    <lineage>
        <taxon>Eukaryota</taxon>
        <taxon>Fungi</taxon>
        <taxon>Fungi incertae sedis</taxon>
        <taxon>Mucoromycota</taxon>
        <taxon>Glomeromycotina</taxon>
        <taxon>Glomeromycetes</taxon>
        <taxon>Diversisporales</taxon>
        <taxon>Gigasporaceae</taxon>
        <taxon>Dentiscutata</taxon>
    </lineage>
</organism>
<proteinExistence type="predicted"/>
<accession>A0ACA9PJT9</accession>
<sequence length="96" mass="11250">MSRTSSKKYSNILILLIYRPKDGRKQNCLVQISGSSEKKELVKNNIKYLLLNTLSDNQEMTLKSSQRVWVIDKNLAWDNLIYLAVSRVEYLSQLIW</sequence>
<reference evidence="1" key="1">
    <citation type="submission" date="2021-06" db="EMBL/GenBank/DDBJ databases">
        <authorList>
            <person name="Kallberg Y."/>
            <person name="Tangrot J."/>
            <person name="Rosling A."/>
        </authorList>
    </citation>
    <scope>NUCLEOTIDE SEQUENCE</scope>
    <source>
        <strain evidence="1">IL203A</strain>
    </source>
</reference>
<keyword evidence="2" id="KW-1185">Reference proteome</keyword>
<dbReference type="Proteomes" id="UP000789702">
    <property type="component" value="Unassembled WGS sequence"/>
</dbReference>